<proteinExistence type="predicted"/>
<organism evidence="1 2">
    <name type="scientific">Enterococcus rotai</name>
    <dbReference type="NCBI Taxonomy" id="118060"/>
    <lineage>
        <taxon>Bacteria</taxon>
        <taxon>Bacillati</taxon>
        <taxon>Bacillota</taxon>
        <taxon>Bacilli</taxon>
        <taxon>Lactobacillales</taxon>
        <taxon>Enterococcaceae</taxon>
        <taxon>Enterococcus</taxon>
    </lineage>
</organism>
<keyword evidence="2" id="KW-1185">Reference proteome</keyword>
<dbReference type="EMBL" id="CP013655">
    <property type="protein sequence ID" value="ALS37733.1"/>
    <property type="molecule type" value="Genomic_DNA"/>
</dbReference>
<dbReference type="RefSeq" id="WP_208927358.1">
    <property type="nucleotide sequence ID" value="NZ_CP013655.1"/>
</dbReference>
<name>A0A0U2LX62_9ENTE</name>
<dbReference type="AlphaFoldDB" id="A0A0U2LX62"/>
<reference evidence="2" key="1">
    <citation type="submission" date="2015-12" db="EMBL/GenBank/DDBJ databases">
        <authorList>
            <person name="Lauer A."/>
            <person name="Humrighouse B."/>
            <person name="Loparev V."/>
            <person name="Shewmaker P.L."/>
            <person name="Whitney A.M."/>
            <person name="McLaughlin R.W."/>
        </authorList>
    </citation>
    <scope>NUCLEOTIDE SEQUENCE [LARGE SCALE GENOMIC DNA]</scope>
    <source>
        <strain evidence="2">LMG 26678</strain>
    </source>
</reference>
<dbReference type="KEGG" id="erx:ATZ35_11395"/>
<dbReference type="Proteomes" id="UP000067523">
    <property type="component" value="Chromosome"/>
</dbReference>
<accession>A0A0U2LX62</accession>
<dbReference type="STRING" id="118060.ATZ35_11395"/>
<evidence type="ECO:0000313" key="1">
    <source>
        <dbReference type="EMBL" id="ALS37733.1"/>
    </source>
</evidence>
<evidence type="ECO:0000313" key="2">
    <source>
        <dbReference type="Proteomes" id="UP000067523"/>
    </source>
</evidence>
<sequence>MFRIQASNPKINSNGAMEIEDISDLSDLIESAYILHTEDMIMFWNYIPIVVSYKYNLSELIDDILEMLFQLRTKEEGTMTIEWPSSSFHGVWNMSWQGNDCLTIDSEWTSVVGGTKKLLNDDSRIELSKKGFVAEWKKVLENIINGLREINKNNLLNSAIQKIEIEYKKIEKYGELYQT</sequence>
<gene>
    <name evidence="1" type="ORF">ATZ35_11395</name>
</gene>
<protein>
    <submittedName>
        <fullName evidence="1">Uncharacterized protein</fullName>
    </submittedName>
</protein>